<protein>
    <recommendedName>
        <fullName evidence="3">Nucleotidyl transferase AbiEii/AbiGii toxin family protein</fullName>
    </recommendedName>
</protein>
<name>A0ABP8YH57_9ACTN</name>
<proteinExistence type="predicted"/>
<dbReference type="RefSeq" id="WP_345525453.1">
    <property type="nucleotide sequence ID" value="NZ_BAABKN010000006.1"/>
</dbReference>
<keyword evidence="2" id="KW-1185">Reference proteome</keyword>
<dbReference type="Pfam" id="PF08843">
    <property type="entry name" value="AbiEii"/>
    <property type="match status" value="1"/>
</dbReference>
<sequence>MAGPGRLSALQVAVAELFFSLDEADGFLVAGGAALVASDLIARPTEDIDLFTAAPTTSVSAASQALQVALGEQDYEVQVVQDAATFCRLIVSRAGEETLVDLAVDSPPHGRPMVTVLGPTLGPIELAGRKLLALFGRAESRDFADVYVLAARFGKQALIAEAQALDAGFDLAVLAQMMGTMDRFDDDEIPLADDLRPLARAFFAEWASEIRNASI</sequence>
<evidence type="ECO:0000313" key="2">
    <source>
        <dbReference type="Proteomes" id="UP001499882"/>
    </source>
</evidence>
<dbReference type="InterPro" id="IPR014942">
    <property type="entry name" value="AbiEii"/>
</dbReference>
<gene>
    <name evidence="1" type="ORF">GCM10023350_09380</name>
</gene>
<dbReference type="Proteomes" id="UP001499882">
    <property type="component" value="Unassembled WGS sequence"/>
</dbReference>
<organism evidence="1 2">
    <name type="scientific">Nocardioides endophyticus</name>
    <dbReference type="NCBI Taxonomy" id="1353775"/>
    <lineage>
        <taxon>Bacteria</taxon>
        <taxon>Bacillati</taxon>
        <taxon>Actinomycetota</taxon>
        <taxon>Actinomycetes</taxon>
        <taxon>Propionibacteriales</taxon>
        <taxon>Nocardioidaceae</taxon>
        <taxon>Nocardioides</taxon>
    </lineage>
</organism>
<comment type="caution">
    <text evidence="1">The sequence shown here is derived from an EMBL/GenBank/DDBJ whole genome shotgun (WGS) entry which is preliminary data.</text>
</comment>
<reference evidence="2" key="1">
    <citation type="journal article" date="2019" name="Int. J. Syst. Evol. Microbiol.">
        <title>The Global Catalogue of Microorganisms (GCM) 10K type strain sequencing project: providing services to taxonomists for standard genome sequencing and annotation.</title>
        <authorList>
            <consortium name="The Broad Institute Genomics Platform"/>
            <consortium name="The Broad Institute Genome Sequencing Center for Infectious Disease"/>
            <person name="Wu L."/>
            <person name="Ma J."/>
        </authorList>
    </citation>
    <scope>NUCLEOTIDE SEQUENCE [LARGE SCALE GENOMIC DNA]</scope>
    <source>
        <strain evidence="2">JCM 18532</strain>
    </source>
</reference>
<dbReference type="EMBL" id="BAABKN010000006">
    <property type="protein sequence ID" value="GAA4728406.1"/>
    <property type="molecule type" value="Genomic_DNA"/>
</dbReference>
<accession>A0ABP8YH57</accession>
<evidence type="ECO:0008006" key="3">
    <source>
        <dbReference type="Google" id="ProtNLM"/>
    </source>
</evidence>
<evidence type="ECO:0000313" key="1">
    <source>
        <dbReference type="EMBL" id="GAA4728406.1"/>
    </source>
</evidence>